<comment type="caution">
    <text evidence="1">The sequence shown here is derived from an EMBL/GenBank/DDBJ whole genome shotgun (WGS) entry which is preliminary data.</text>
</comment>
<proteinExistence type="predicted"/>
<protein>
    <submittedName>
        <fullName evidence="1">Uncharacterized protein</fullName>
    </submittedName>
</protein>
<evidence type="ECO:0000313" key="2">
    <source>
        <dbReference type="Proteomes" id="UP000036873"/>
    </source>
</evidence>
<accession>A0A0L6U2M0</accession>
<organism evidence="1 2">
    <name type="scientific">Acetobacterium bakii</name>
    <dbReference type="NCBI Taxonomy" id="52689"/>
    <lineage>
        <taxon>Bacteria</taxon>
        <taxon>Bacillati</taxon>
        <taxon>Bacillota</taxon>
        <taxon>Clostridia</taxon>
        <taxon>Eubacteriales</taxon>
        <taxon>Eubacteriaceae</taxon>
        <taxon>Acetobacterium</taxon>
    </lineage>
</organism>
<dbReference type="OrthoDB" id="146245at2"/>
<keyword evidence="2" id="KW-1185">Reference proteome</keyword>
<gene>
    <name evidence="1" type="ORF">AKG39_04770</name>
</gene>
<name>A0A0L6U2M0_9FIRM</name>
<dbReference type="EMBL" id="LGYO01000009">
    <property type="protein sequence ID" value="KNZ42751.1"/>
    <property type="molecule type" value="Genomic_DNA"/>
</dbReference>
<dbReference type="STRING" id="52689.AKG39_04770"/>
<reference evidence="2" key="1">
    <citation type="submission" date="2015-07" db="EMBL/GenBank/DDBJ databases">
        <title>Draft genome sequence of Acetobacterium bakii DSM 8293, a potential psychrophilic chemical producer through syngas fermentation.</title>
        <authorList>
            <person name="Song Y."/>
            <person name="Hwang S."/>
            <person name="Cho B.-K."/>
        </authorList>
    </citation>
    <scope>NUCLEOTIDE SEQUENCE [LARGE SCALE GENOMIC DNA]</scope>
    <source>
        <strain evidence="2">DSM 8239</strain>
    </source>
</reference>
<evidence type="ECO:0000313" key="1">
    <source>
        <dbReference type="EMBL" id="KNZ42751.1"/>
    </source>
</evidence>
<dbReference type="PATRIC" id="fig|52689.4.peg.4063"/>
<sequence>MGVIVENLSVDTMIKKLKIKYIRRWWDTDKYFPVLGKEISIQEKIVREKSMNKFLNDLFSHLKQCPEKEDQRADWKNTLWSMIKTFGHHSGFTEEEINGDFAKSLPIITHAFIGNVKAFNNDIKLDKMVQALRNIWIMNILQVLFNLKVEYTPSVFAYSMLYPYTDNYLDSTEISFQDKEYINRKFRLRLAGEEIESRNAYEKDLFDLVGIIEGQYPRAIFKELYESLLCIHDAQCKSLAQHNGMISPYERDVLGISTEKGGASVLADAYLVNGNLSGSQADFAFAFGALLQFCDDLQDAKEDLNNGDMTMFSVTSEKWPLDNITNALFDFSNKVMDDSDVGFIDEESNKMKIFLKKNLVLLIFEAISQNHNLYSKEYIKKIEKQLPFRMKYTKKLYKKIRTNYSNFESIHGYSIDDVILMATDVIEINSI</sequence>
<dbReference type="Proteomes" id="UP000036873">
    <property type="component" value="Unassembled WGS sequence"/>
</dbReference>
<dbReference type="AlphaFoldDB" id="A0A0L6U2M0"/>